<comment type="caution">
    <text evidence="2">The sequence shown here is derived from an EMBL/GenBank/DDBJ whole genome shotgun (WGS) entry which is preliminary data.</text>
</comment>
<dbReference type="AlphaFoldDB" id="A0A4Z2F592"/>
<name>A0A4Z2F592_9TELE</name>
<dbReference type="Proteomes" id="UP000314294">
    <property type="component" value="Unassembled WGS sequence"/>
</dbReference>
<accession>A0A4Z2F592</accession>
<dbReference type="EMBL" id="SRLO01001687">
    <property type="protein sequence ID" value="TNN35914.1"/>
    <property type="molecule type" value="Genomic_DNA"/>
</dbReference>
<evidence type="ECO:0000313" key="3">
    <source>
        <dbReference type="Proteomes" id="UP000314294"/>
    </source>
</evidence>
<evidence type="ECO:0000256" key="1">
    <source>
        <dbReference type="SAM" id="MobiDB-lite"/>
    </source>
</evidence>
<feature type="region of interest" description="Disordered" evidence="1">
    <location>
        <begin position="1"/>
        <end position="35"/>
    </location>
</feature>
<keyword evidence="3" id="KW-1185">Reference proteome</keyword>
<reference evidence="2 3" key="1">
    <citation type="submission" date="2019-03" db="EMBL/GenBank/DDBJ databases">
        <title>First draft genome of Liparis tanakae, snailfish: a comprehensive survey of snailfish specific genes.</title>
        <authorList>
            <person name="Kim W."/>
            <person name="Song I."/>
            <person name="Jeong J.-H."/>
            <person name="Kim D."/>
            <person name="Kim S."/>
            <person name="Ryu S."/>
            <person name="Song J.Y."/>
            <person name="Lee S.K."/>
        </authorList>
    </citation>
    <scope>NUCLEOTIDE SEQUENCE [LARGE SCALE GENOMIC DNA]</scope>
    <source>
        <tissue evidence="2">Muscle</tissue>
    </source>
</reference>
<proteinExistence type="predicted"/>
<gene>
    <name evidence="2" type="ORF">EYF80_053921</name>
</gene>
<protein>
    <submittedName>
        <fullName evidence="2">Uncharacterized protein</fullName>
    </submittedName>
</protein>
<feature type="compositionally biased region" description="Basic and acidic residues" evidence="1">
    <location>
        <begin position="10"/>
        <end position="19"/>
    </location>
</feature>
<organism evidence="2 3">
    <name type="scientific">Liparis tanakae</name>
    <name type="common">Tanaka's snailfish</name>
    <dbReference type="NCBI Taxonomy" id="230148"/>
    <lineage>
        <taxon>Eukaryota</taxon>
        <taxon>Metazoa</taxon>
        <taxon>Chordata</taxon>
        <taxon>Craniata</taxon>
        <taxon>Vertebrata</taxon>
        <taxon>Euteleostomi</taxon>
        <taxon>Actinopterygii</taxon>
        <taxon>Neopterygii</taxon>
        <taxon>Teleostei</taxon>
        <taxon>Neoteleostei</taxon>
        <taxon>Acanthomorphata</taxon>
        <taxon>Eupercaria</taxon>
        <taxon>Perciformes</taxon>
        <taxon>Cottioidei</taxon>
        <taxon>Cottales</taxon>
        <taxon>Liparidae</taxon>
        <taxon>Liparis</taxon>
    </lineage>
</organism>
<sequence>MPRARSVSKMRGDDSDECGHAAALTPEASTQWSGKTSRRWRKIIKRPYRQLGMCPEKIYTLLARVHPSLSVHFLSLCRRLAGSLGFGGLGVVHCDRRPREDEAPGAAHQQQGIRCNRRVYCAEEEEEEEKR</sequence>
<evidence type="ECO:0000313" key="2">
    <source>
        <dbReference type="EMBL" id="TNN35914.1"/>
    </source>
</evidence>